<dbReference type="InterPro" id="IPR029464">
    <property type="entry name" value="HSDR_N"/>
</dbReference>
<evidence type="ECO:0000259" key="1">
    <source>
        <dbReference type="Pfam" id="PF13588"/>
    </source>
</evidence>
<name>A0A553BC58_9FLAO</name>
<sequence length="965" mass="112344">MLKNEEDLRGKLLIPFLNDLGFDISEISFETSFSIRLGKHERPIRGRSDILCKRNGKNLFIIELKNDSISITKEDIDQGISYARLLPDNIAPFTIISNGKITKIFDSITRQELTGTEISKQSDFWQNDCTLSTDEDLKIRYLALKNFVSFSPENLKQFCEDQVRDRMGPIIGNIDTPSSKFVKELYVQRKELKCAFDDFISSESSFFGLVGSAGVGKTSAMCSLALQSLDDKIVFFYNATIINKSPLEHIAQDLNGVFSSKSESNVILKKLDELGRFLNKSVLIFIDAIDESVDSNITLELSEIALAVRNLNKVKICISCKSNIWKNFLKINDTYTHLYEELKKSHDVIGSLDNFPGFLLDDFSNEEIKSIIPLYKSSFDFKGQISDSLLNELRNGFFLRIFSEVYSHKQIPQKIDDKELIKTYIKQSLEKTNIGAQSGLRILSKIGQILINHKYNSWETYKDEGLEVDKLLDKLDFSIDENLPEDLFARNILIKSNKEDSYNISFYYSKIRDYIICFHSYKLHKLSDNEFHNVLDDFYQNHIGQSAIAFYTENATTSHQSTLIKFKKDKSLKYVIGYDSYLNNNFKSFKNKFIPKTEGDIGIVLPIDLLKEDGYALFPLDSNSSNRILYENLKDAFSEGYYESRMFQIGVDTLYGSNTSLLIPDQNKLIKNNIFKQLKEIINKGKLTAYNSDILLMEMVSTILYYYYNKFGYDFNLKDFNLPRFDLIYPIDLKNLRYRIYKFRATDYYQNKKVDSNLINELVEKAYIENLDIPKLNVSGDFPPVEELFKIVNILLKKGYNEIQKHHLPYPDKSIIEAREFYEQDIKQNFRQIRSAQYSSEQAKLYIEKFFEHLESCYKEFVECYFPTFKDEFPFYKALPNEYFFYMKDSDILKWGMFGYRTSKCGKMKVYFKEHIPHNEAFEEDEVVILRAFSLDNILYNDHYNLIKTIDKINTGHANLAITES</sequence>
<dbReference type="Gene3D" id="3.40.50.300">
    <property type="entry name" value="P-loop containing nucleotide triphosphate hydrolases"/>
    <property type="match status" value="1"/>
</dbReference>
<reference evidence="2 3" key="1">
    <citation type="submission" date="2019-07" db="EMBL/GenBank/DDBJ databases">
        <title>Novel species of Flavobacterium.</title>
        <authorList>
            <person name="Liu Q."/>
            <person name="Xin Y.-H."/>
        </authorList>
    </citation>
    <scope>NUCLEOTIDE SEQUENCE [LARGE SCALE GENOMIC DNA]</scope>
    <source>
        <strain evidence="2 3">GSR22</strain>
    </source>
</reference>
<dbReference type="AlphaFoldDB" id="A0A553BC58"/>
<dbReference type="SUPFAM" id="SSF52540">
    <property type="entry name" value="P-loop containing nucleoside triphosphate hydrolases"/>
    <property type="match status" value="1"/>
</dbReference>
<evidence type="ECO:0000313" key="3">
    <source>
        <dbReference type="Proteomes" id="UP000318669"/>
    </source>
</evidence>
<comment type="caution">
    <text evidence="2">The sequence shown here is derived from an EMBL/GenBank/DDBJ whole genome shotgun (WGS) entry which is preliminary data.</text>
</comment>
<feature type="domain" description="Type I restriction enzyme R protein N-terminal" evidence="1">
    <location>
        <begin position="4"/>
        <end position="107"/>
    </location>
</feature>
<dbReference type="Pfam" id="PF13588">
    <property type="entry name" value="HSDR_N_2"/>
    <property type="match status" value="1"/>
</dbReference>
<proteinExistence type="predicted"/>
<dbReference type="OrthoDB" id="7033509at2"/>
<dbReference type="Proteomes" id="UP000318669">
    <property type="component" value="Unassembled WGS sequence"/>
</dbReference>
<organism evidence="2 3">
    <name type="scientific">Flavobacterium gawalongense</name>
    <dbReference type="NCBI Taxonomy" id="2594432"/>
    <lineage>
        <taxon>Bacteria</taxon>
        <taxon>Pseudomonadati</taxon>
        <taxon>Bacteroidota</taxon>
        <taxon>Flavobacteriia</taxon>
        <taxon>Flavobacteriales</taxon>
        <taxon>Flavobacteriaceae</taxon>
        <taxon>Flavobacterium</taxon>
    </lineage>
</organism>
<protein>
    <submittedName>
        <fullName evidence="2">NTPase (NACHT family)</fullName>
    </submittedName>
</protein>
<dbReference type="InterPro" id="IPR027417">
    <property type="entry name" value="P-loop_NTPase"/>
</dbReference>
<accession>A0A553BC58</accession>
<evidence type="ECO:0000313" key="2">
    <source>
        <dbReference type="EMBL" id="TRX05830.1"/>
    </source>
</evidence>
<dbReference type="Gene3D" id="3.90.1570.30">
    <property type="match status" value="1"/>
</dbReference>
<dbReference type="EMBL" id="VJZL01000040">
    <property type="protein sequence ID" value="TRX05830.1"/>
    <property type="molecule type" value="Genomic_DNA"/>
</dbReference>
<gene>
    <name evidence="2" type="ORF">FNW11_15510</name>
</gene>
<dbReference type="RefSeq" id="WP_144065042.1">
    <property type="nucleotide sequence ID" value="NZ_VJZL01000040.1"/>
</dbReference>